<feature type="transmembrane region" description="Helical" evidence="12">
    <location>
        <begin position="21"/>
        <end position="39"/>
    </location>
</feature>
<dbReference type="InterPro" id="IPR032675">
    <property type="entry name" value="LRR_dom_sf"/>
</dbReference>
<dbReference type="GO" id="GO:0016301">
    <property type="term" value="F:kinase activity"/>
    <property type="evidence" value="ECO:0007669"/>
    <property type="project" value="UniProtKB-KW"/>
</dbReference>
<evidence type="ECO:0000256" key="6">
    <source>
        <dbReference type="ARBA" id="ARBA00022729"/>
    </source>
</evidence>
<comment type="similarity">
    <text evidence="2">Belongs to the RLP family.</text>
</comment>
<dbReference type="Gene3D" id="3.80.10.10">
    <property type="entry name" value="Ribonuclease Inhibitor"/>
    <property type="match status" value="1"/>
</dbReference>
<evidence type="ECO:0000256" key="8">
    <source>
        <dbReference type="ARBA" id="ARBA00022989"/>
    </source>
</evidence>
<dbReference type="InterPro" id="IPR001611">
    <property type="entry name" value="Leu-rich_rpt"/>
</dbReference>
<proteinExistence type="inferred from homology"/>
<evidence type="ECO:0000256" key="2">
    <source>
        <dbReference type="ARBA" id="ARBA00009592"/>
    </source>
</evidence>
<evidence type="ECO:0000256" key="11">
    <source>
        <dbReference type="ARBA" id="ARBA00023180"/>
    </source>
</evidence>
<comment type="caution">
    <text evidence="14">The sequence shown here is derived from an EMBL/GenBank/DDBJ whole genome shotgun (WGS) entry which is preliminary data.</text>
</comment>
<dbReference type="Pfam" id="PF13516">
    <property type="entry name" value="LRR_6"/>
    <property type="match status" value="1"/>
</dbReference>
<sequence>MKKEQREILSLWSAGAIRRTGFVMVLLVGFCFMGVSALSSEPQSSVGEVGSLLAFRKSSIAADPKGFLGNWVPSSSSPCSWNGVSCSENGRVTKLDLTNAGISGHFHISDLMALTSLTTLLFSGNFFYGNLSSSAKFCSFEFLDLSLNNFSEPLAADSSLISCSGLAYFNLSHNSISSGSLKFGHSLSQLDLSGNKISDLGLLSSLLSNCQNLNLLNFSSNKLAGKLESSLSSCKSLMVLNLSNNHLSGEIPPAFIQNSMLSLKNLDLSSNNFSGNLLSFDFGVCSNLTMLNLSHNGFFATGFPMSLTNCRSLETLDISHNLIQLKLPGSLLGKMTILAIGFGP</sequence>
<comment type="subcellular location">
    <subcellularLocation>
        <location evidence="1">Cell membrane</location>
        <topology evidence="1">Single-pass type I membrane protein</topology>
    </subcellularLocation>
</comment>
<name>A0AAW2WPK4_9LAMI</name>
<dbReference type="PRINTS" id="PR00019">
    <property type="entry name" value="LEURICHRPT"/>
</dbReference>
<keyword evidence="7" id="KW-0677">Repeat</keyword>
<evidence type="ECO:0000256" key="7">
    <source>
        <dbReference type="ARBA" id="ARBA00022737"/>
    </source>
</evidence>
<evidence type="ECO:0000313" key="14">
    <source>
        <dbReference type="EMBL" id="KAL0443196.1"/>
    </source>
</evidence>
<organism evidence="14">
    <name type="scientific">Sesamum latifolium</name>
    <dbReference type="NCBI Taxonomy" id="2727402"/>
    <lineage>
        <taxon>Eukaryota</taxon>
        <taxon>Viridiplantae</taxon>
        <taxon>Streptophyta</taxon>
        <taxon>Embryophyta</taxon>
        <taxon>Tracheophyta</taxon>
        <taxon>Spermatophyta</taxon>
        <taxon>Magnoliopsida</taxon>
        <taxon>eudicotyledons</taxon>
        <taxon>Gunneridae</taxon>
        <taxon>Pentapetalae</taxon>
        <taxon>asterids</taxon>
        <taxon>lamiids</taxon>
        <taxon>Lamiales</taxon>
        <taxon>Pedaliaceae</taxon>
        <taxon>Sesamum</taxon>
    </lineage>
</organism>
<dbReference type="PROSITE" id="PS51450">
    <property type="entry name" value="LRR"/>
    <property type="match status" value="1"/>
</dbReference>
<keyword evidence="6" id="KW-0732">Signal</keyword>
<keyword evidence="4" id="KW-0433">Leucine-rich repeat</keyword>
<keyword evidence="9 12" id="KW-0472">Membrane</keyword>
<dbReference type="Pfam" id="PF08263">
    <property type="entry name" value="LRRNT_2"/>
    <property type="match status" value="1"/>
</dbReference>
<evidence type="ECO:0000259" key="13">
    <source>
        <dbReference type="Pfam" id="PF08263"/>
    </source>
</evidence>
<keyword evidence="8 12" id="KW-1133">Transmembrane helix</keyword>
<keyword evidence="14" id="KW-0418">Kinase</keyword>
<keyword evidence="10 14" id="KW-0675">Receptor</keyword>
<evidence type="ECO:0000256" key="12">
    <source>
        <dbReference type="SAM" id="Phobius"/>
    </source>
</evidence>
<dbReference type="Pfam" id="PF00560">
    <property type="entry name" value="LRR_1"/>
    <property type="match status" value="4"/>
</dbReference>
<protein>
    <submittedName>
        <fullName evidence="14">Receptor-like protein kinase BRI1-like 3</fullName>
    </submittedName>
</protein>
<evidence type="ECO:0000256" key="1">
    <source>
        <dbReference type="ARBA" id="ARBA00004251"/>
    </source>
</evidence>
<evidence type="ECO:0000256" key="5">
    <source>
        <dbReference type="ARBA" id="ARBA00022692"/>
    </source>
</evidence>
<dbReference type="AlphaFoldDB" id="A0AAW2WPK4"/>
<keyword evidence="3" id="KW-1003">Cell membrane</keyword>
<reference evidence="14" key="2">
    <citation type="journal article" date="2024" name="Plant">
        <title>Genomic evolution and insights into agronomic trait innovations of Sesamum species.</title>
        <authorList>
            <person name="Miao H."/>
            <person name="Wang L."/>
            <person name="Qu L."/>
            <person name="Liu H."/>
            <person name="Sun Y."/>
            <person name="Le M."/>
            <person name="Wang Q."/>
            <person name="Wei S."/>
            <person name="Zheng Y."/>
            <person name="Lin W."/>
            <person name="Duan Y."/>
            <person name="Cao H."/>
            <person name="Xiong S."/>
            <person name="Wang X."/>
            <person name="Wei L."/>
            <person name="Li C."/>
            <person name="Ma Q."/>
            <person name="Ju M."/>
            <person name="Zhao R."/>
            <person name="Li G."/>
            <person name="Mu C."/>
            <person name="Tian Q."/>
            <person name="Mei H."/>
            <person name="Zhang T."/>
            <person name="Gao T."/>
            <person name="Zhang H."/>
        </authorList>
    </citation>
    <scope>NUCLEOTIDE SEQUENCE</scope>
    <source>
        <strain evidence="14">KEN1</strain>
    </source>
</reference>
<keyword evidence="14" id="KW-0808">Transferase</keyword>
<keyword evidence="5 12" id="KW-0812">Transmembrane</keyword>
<dbReference type="GO" id="GO:0005886">
    <property type="term" value="C:plasma membrane"/>
    <property type="evidence" value="ECO:0007669"/>
    <property type="project" value="UniProtKB-SubCell"/>
</dbReference>
<evidence type="ECO:0000256" key="3">
    <source>
        <dbReference type="ARBA" id="ARBA00022475"/>
    </source>
</evidence>
<evidence type="ECO:0000256" key="9">
    <source>
        <dbReference type="ARBA" id="ARBA00023136"/>
    </source>
</evidence>
<dbReference type="SUPFAM" id="SSF52058">
    <property type="entry name" value="L domain-like"/>
    <property type="match status" value="1"/>
</dbReference>
<gene>
    <name evidence="14" type="ORF">Slati_2042300</name>
</gene>
<evidence type="ECO:0000256" key="10">
    <source>
        <dbReference type="ARBA" id="ARBA00023170"/>
    </source>
</evidence>
<reference evidence="14" key="1">
    <citation type="submission" date="2020-06" db="EMBL/GenBank/DDBJ databases">
        <authorList>
            <person name="Li T."/>
            <person name="Hu X."/>
            <person name="Zhang T."/>
            <person name="Song X."/>
            <person name="Zhang H."/>
            <person name="Dai N."/>
            <person name="Sheng W."/>
            <person name="Hou X."/>
            <person name="Wei L."/>
        </authorList>
    </citation>
    <scope>NUCLEOTIDE SEQUENCE</scope>
    <source>
        <strain evidence="14">KEN1</strain>
        <tissue evidence="14">Leaf</tissue>
    </source>
</reference>
<feature type="domain" description="Leucine-rich repeat-containing N-terminal plant-type" evidence="13">
    <location>
        <begin position="48"/>
        <end position="87"/>
    </location>
</feature>
<keyword evidence="11" id="KW-0325">Glycoprotein</keyword>
<dbReference type="PANTHER" id="PTHR48052">
    <property type="entry name" value="UNNAMED PRODUCT"/>
    <property type="match status" value="1"/>
</dbReference>
<accession>A0AAW2WPK4</accession>
<dbReference type="InterPro" id="IPR013210">
    <property type="entry name" value="LRR_N_plant-typ"/>
</dbReference>
<dbReference type="EMBL" id="JACGWN010000007">
    <property type="protein sequence ID" value="KAL0443196.1"/>
    <property type="molecule type" value="Genomic_DNA"/>
</dbReference>
<dbReference type="PANTHER" id="PTHR48052:SF8">
    <property type="entry name" value="LRR RECEPTOR-LIKE SERINE_THREONINE-PROTEIN KINASE FLS2"/>
    <property type="match status" value="1"/>
</dbReference>
<evidence type="ECO:0000256" key="4">
    <source>
        <dbReference type="ARBA" id="ARBA00022614"/>
    </source>
</evidence>